<gene>
    <name evidence="3" type="ORF">JOF53_001170</name>
</gene>
<organism evidence="3 4">
    <name type="scientific">Crossiella equi</name>
    <dbReference type="NCBI Taxonomy" id="130796"/>
    <lineage>
        <taxon>Bacteria</taxon>
        <taxon>Bacillati</taxon>
        <taxon>Actinomycetota</taxon>
        <taxon>Actinomycetes</taxon>
        <taxon>Pseudonocardiales</taxon>
        <taxon>Pseudonocardiaceae</taxon>
        <taxon>Crossiella</taxon>
    </lineage>
</organism>
<accession>A0ABS5A6S6</accession>
<proteinExistence type="inferred from homology"/>
<dbReference type="Pfam" id="PF01042">
    <property type="entry name" value="Ribonuc_L-PSP"/>
    <property type="match status" value="1"/>
</dbReference>
<comment type="similarity">
    <text evidence="1">Belongs to the RutC family.</text>
</comment>
<evidence type="ECO:0000313" key="3">
    <source>
        <dbReference type="EMBL" id="MBP2472298.1"/>
    </source>
</evidence>
<keyword evidence="2" id="KW-0732">Signal</keyword>
<dbReference type="SUPFAM" id="SSF55298">
    <property type="entry name" value="YjgF-like"/>
    <property type="match status" value="1"/>
</dbReference>
<evidence type="ECO:0000256" key="2">
    <source>
        <dbReference type="SAM" id="SignalP"/>
    </source>
</evidence>
<dbReference type="Gene3D" id="3.30.1330.40">
    <property type="entry name" value="RutC-like"/>
    <property type="match status" value="1"/>
</dbReference>
<evidence type="ECO:0000313" key="4">
    <source>
        <dbReference type="Proteomes" id="UP001519363"/>
    </source>
</evidence>
<dbReference type="InterPro" id="IPR006175">
    <property type="entry name" value="YjgF/YER057c/UK114"/>
</dbReference>
<sequence length="158" mass="16158">MRKALLATGLALVLTAGAASAAAPSGRITFNPVPGSSDPSSPASRLPLSDSTRVDGLLHVSGQIGNTEPGIPVVPGGIPAEARQTMDNVKAALARQGLGFNDVFKCTVFITDMAQLGDFNAVYTSYFAKNRLPARSAIGVAALTLGAHVEVECVAARP</sequence>
<feature type="signal peptide" evidence="2">
    <location>
        <begin position="1"/>
        <end position="21"/>
    </location>
</feature>
<comment type="caution">
    <text evidence="3">The sequence shown here is derived from an EMBL/GenBank/DDBJ whole genome shotgun (WGS) entry which is preliminary data.</text>
</comment>
<dbReference type="PANTHER" id="PTHR11803">
    <property type="entry name" value="2-IMINOBUTANOATE/2-IMINOPROPANOATE DEAMINASE RIDA"/>
    <property type="match status" value="1"/>
</dbReference>
<evidence type="ECO:0000256" key="1">
    <source>
        <dbReference type="ARBA" id="ARBA00010552"/>
    </source>
</evidence>
<dbReference type="RefSeq" id="WP_086781515.1">
    <property type="nucleotide sequence ID" value="NZ_JAGIOO010000001.1"/>
</dbReference>
<keyword evidence="4" id="KW-1185">Reference proteome</keyword>
<name>A0ABS5A6S6_9PSEU</name>
<dbReference type="InterPro" id="IPR035959">
    <property type="entry name" value="RutC-like_sf"/>
</dbReference>
<reference evidence="3 4" key="1">
    <citation type="submission" date="2021-03" db="EMBL/GenBank/DDBJ databases">
        <title>Sequencing the genomes of 1000 actinobacteria strains.</title>
        <authorList>
            <person name="Klenk H.-P."/>
        </authorList>
    </citation>
    <scope>NUCLEOTIDE SEQUENCE [LARGE SCALE GENOMIC DNA]</scope>
    <source>
        <strain evidence="3 4">DSM 44580</strain>
    </source>
</reference>
<protein>
    <submittedName>
        <fullName evidence="3">Reactive intermediate/imine deaminase</fullName>
    </submittedName>
</protein>
<dbReference type="PANTHER" id="PTHR11803:SF58">
    <property type="entry name" value="PROTEIN HMF1-RELATED"/>
    <property type="match status" value="1"/>
</dbReference>
<dbReference type="Proteomes" id="UP001519363">
    <property type="component" value="Unassembled WGS sequence"/>
</dbReference>
<dbReference type="EMBL" id="JAGIOO010000001">
    <property type="protein sequence ID" value="MBP2472298.1"/>
    <property type="molecule type" value="Genomic_DNA"/>
</dbReference>
<feature type="chain" id="PRO_5046660264" evidence="2">
    <location>
        <begin position="22"/>
        <end position="158"/>
    </location>
</feature>
<dbReference type="CDD" id="cd00448">
    <property type="entry name" value="YjgF_YER057c_UK114_family"/>
    <property type="match status" value="1"/>
</dbReference>